<dbReference type="PANTHER" id="PTHR11820">
    <property type="entry name" value="ACYLPYRUVASE"/>
    <property type="match status" value="1"/>
</dbReference>
<feature type="domain" description="Fumarylacetoacetase-like C-terminal" evidence="2">
    <location>
        <begin position="23"/>
        <end position="224"/>
    </location>
</feature>
<dbReference type="KEGG" id="tcd:AAIA72_08280"/>
<protein>
    <submittedName>
        <fullName evidence="3">Fumarylacetoacetate hydrolase family protein</fullName>
    </submittedName>
</protein>
<dbReference type="SUPFAM" id="SSF56529">
    <property type="entry name" value="FAH"/>
    <property type="match status" value="1"/>
</dbReference>
<name>A0AB39V174_9GAMM</name>
<organism evidence="3">
    <name type="scientific">Thermohahella caldifontis</name>
    <dbReference type="NCBI Taxonomy" id="3142973"/>
    <lineage>
        <taxon>Bacteria</taxon>
        <taxon>Pseudomonadati</taxon>
        <taxon>Pseudomonadota</taxon>
        <taxon>Gammaproteobacteria</taxon>
        <taxon>Oceanospirillales</taxon>
        <taxon>Hahellaceae</taxon>
        <taxon>Thermohahella</taxon>
    </lineage>
</organism>
<dbReference type="PANTHER" id="PTHR11820:SF7">
    <property type="entry name" value="ACYLPYRUVASE FAHD1, MITOCHONDRIAL"/>
    <property type="match status" value="1"/>
</dbReference>
<dbReference type="GO" id="GO:0018773">
    <property type="term" value="F:acetylpyruvate hydrolase activity"/>
    <property type="evidence" value="ECO:0007669"/>
    <property type="project" value="TreeGrafter"/>
</dbReference>
<dbReference type="GO" id="GO:0046872">
    <property type="term" value="F:metal ion binding"/>
    <property type="evidence" value="ECO:0007669"/>
    <property type="project" value="UniProtKB-KW"/>
</dbReference>
<proteinExistence type="predicted"/>
<evidence type="ECO:0000313" key="3">
    <source>
        <dbReference type="EMBL" id="XDT73954.1"/>
    </source>
</evidence>
<evidence type="ECO:0000256" key="1">
    <source>
        <dbReference type="ARBA" id="ARBA00022723"/>
    </source>
</evidence>
<dbReference type="NCBIfam" id="NF007967">
    <property type="entry name" value="PRK10691.1"/>
    <property type="match status" value="1"/>
</dbReference>
<dbReference type="InterPro" id="IPR011234">
    <property type="entry name" value="Fumarylacetoacetase-like_C"/>
</dbReference>
<accession>A0AB39V174</accession>
<gene>
    <name evidence="3" type="ORF">AAIA72_08280</name>
</gene>
<dbReference type="AlphaFoldDB" id="A0AB39V174"/>
<evidence type="ECO:0000259" key="2">
    <source>
        <dbReference type="Pfam" id="PF01557"/>
    </source>
</evidence>
<keyword evidence="1" id="KW-0479">Metal-binding</keyword>
<sequence length="225" mass="23887">MRTDHLPVARLISGERFDAPVSKVVCVGRNYAEHARELGNAVPDAPIYFIKPASSVTAMEEGIRLPEGLGSVHHEAEIAILVGDTLTAASEEEAVMAIAALGVGLDLTLRDVQGELKAKGHPWERAKGMDGLCPLGPFVPMAGREADLGDLHIRMAVNGEIRQAGSSAHMIFPIATLLADMSRYFTLYPGDVVLTGTPAGVGPLVSGDQIELVLENWVTVCASVR</sequence>
<dbReference type="InterPro" id="IPR036663">
    <property type="entry name" value="Fumarylacetoacetase_C_sf"/>
</dbReference>
<reference evidence="3" key="1">
    <citation type="submission" date="2024-05" db="EMBL/GenBank/DDBJ databases">
        <title>Genome sequencing of novel strain.</title>
        <authorList>
            <person name="Ganbat D."/>
            <person name="Ganbat S."/>
            <person name="Lee S.-J."/>
        </authorList>
    </citation>
    <scope>NUCLEOTIDE SEQUENCE</scope>
    <source>
        <strain evidence="3">SMD15-11</strain>
    </source>
</reference>
<dbReference type="Pfam" id="PF01557">
    <property type="entry name" value="FAA_hydrolase"/>
    <property type="match status" value="1"/>
</dbReference>
<keyword evidence="3" id="KW-0378">Hydrolase</keyword>
<dbReference type="EMBL" id="CP154858">
    <property type="protein sequence ID" value="XDT73954.1"/>
    <property type="molecule type" value="Genomic_DNA"/>
</dbReference>
<dbReference type="RefSeq" id="WP_369602928.1">
    <property type="nucleotide sequence ID" value="NZ_CP154858.1"/>
</dbReference>
<dbReference type="Gene3D" id="3.90.850.10">
    <property type="entry name" value="Fumarylacetoacetase-like, C-terminal domain"/>
    <property type="match status" value="1"/>
</dbReference>